<evidence type="ECO:0000256" key="1">
    <source>
        <dbReference type="SAM" id="MobiDB-lite"/>
    </source>
</evidence>
<feature type="region of interest" description="Disordered" evidence="1">
    <location>
        <begin position="1"/>
        <end position="59"/>
    </location>
</feature>
<organism evidence="2 3">
    <name type="scientific">Zoarces viviparus</name>
    <name type="common">Viviparous eelpout</name>
    <name type="synonym">Blennius viviparus</name>
    <dbReference type="NCBI Taxonomy" id="48416"/>
    <lineage>
        <taxon>Eukaryota</taxon>
        <taxon>Metazoa</taxon>
        <taxon>Chordata</taxon>
        <taxon>Craniata</taxon>
        <taxon>Vertebrata</taxon>
        <taxon>Euteleostomi</taxon>
        <taxon>Actinopterygii</taxon>
        <taxon>Neopterygii</taxon>
        <taxon>Teleostei</taxon>
        <taxon>Neoteleostei</taxon>
        <taxon>Acanthomorphata</taxon>
        <taxon>Eupercaria</taxon>
        <taxon>Perciformes</taxon>
        <taxon>Cottioidei</taxon>
        <taxon>Zoarcales</taxon>
        <taxon>Zoarcidae</taxon>
        <taxon>Zoarcinae</taxon>
        <taxon>Zoarces</taxon>
    </lineage>
</organism>
<comment type="caution">
    <text evidence="2">The sequence shown here is derived from an EMBL/GenBank/DDBJ whole genome shotgun (WGS) entry which is preliminary data.</text>
</comment>
<evidence type="ECO:0000313" key="2">
    <source>
        <dbReference type="EMBL" id="KAK9543148.1"/>
    </source>
</evidence>
<keyword evidence="3" id="KW-1185">Reference proteome</keyword>
<proteinExistence type="predicted"/>
<protein>
    <submittedName>
        <fullName evidence="2">Uncharacterized protein</fullName>
    </submittedName>
</protein>
<name>A0AAW1G8P1_ZOAVI</name>
<gene>
    <name evidence="2" type="ORF">VZT92_000948</name>
</gene>
<feature type="compositionally biased region" description="Low complexity" evidence="1">
    <location>
        <begin position="28"/>
        <end position="45"/>
    </location>
</feature>
<reference evidence="2 3" key="1">
    <citation type="journal article" date="2024" name="Genome Biol. Evol.">
        <title>Chromosome-level genome assembly of the viviparous eelpout Zoarces viviparus.</title>
        <authorList>
            <person name="Fuhrmann N."/>
            <person name="Brasseur M.V."/>
            <person name="Bakowski C.E."/>
            <person name="Podsiadlowski L."/>
            <person name="Prost S."/>
            <person name="Krehenwinkel H."/>
            <person name="Mayer C."/>
        </authorList>
    </citation>
    <scope>NUCLEOTIDE SEQUENCE [LARGE SCALE GENOMIC DNA]</scope>
    <source>
        <strain evidence="2">NO-MEL_2022_Ind0_liver</strain>
    </source>
</reference>
<evidence type="ECO:0000313" key="3">
    <source>
        <dbReference type="Proteomes" id="UP001488805"/>
    </source>
</evidence>
<dbReference type="Proteomes" id="UP001488805">
    <property type="component" value="Unassembled WGS sequence"/>
</dbReference>
<dbReference type="EMBL" id="JBCEZU010000001">
    <property type="protein sequence ID" value="KAK9543148.1"/>
    <property type="molecule type" value="Genomic_DNA"/>
</dbReference>
<accession>A0AAW1G8P1</accession>
<dbReference type="AlphaFoldDB" id="A0AAW1G8P1"/>
<sequence length="113" mass="12290">MHAAWQLERPGRDSQPWPGFTALTPSHPSSACEPPTTTTTTTTRPCPAPEPTRQMCPGHSSGPALAQLWPCSGPAAHYVKGPGAPCHSVHLPSYRAESRIREERDTNTRHTRS</sequence>